<protein>
    <submittedName>
        <fullName evidence="2">Uncharacterized protein LOC124817150 isoform X2</fullName>
    </submittedName>
</protein>
<keyword evidence="1" id="KW-1185">Reference proteome</keyword>
<sequence>MYLKDQRAKIGPKRLFKLGSIDRKSVNKTNKVSARNKKCKKQVLNEVSQQKSNTYTSFDNNMERLDAAVMNDDEHLKSYSNEISEVLKTPVNFDNERCYKPIRNISGAYNLFKPSRYALELIRADVSSSIGASLANAFLLDLQAVGLLWPNLNLDTVFIDKSKIDREKTRVKSISQDKHMEDINSIICIGVDGKVDKDTLFYREVKYPNGKINLRKDKQSEHHLTFTVESGSEIGSYLTHRVIPIKGATGLSLGDEVASVLNEFKIAHSLKAILLDNTATNTGWKSGLVTAVEKKINSKLHIIGCSLHQNELPFRAIFKHLDGGTKSPNLFSDPIGKLCENNYQDLPQVDFIKISGHLDNIHFHEKTLKDSSCDQRLLLEYVLGVSKGNVDHKYAKWKIGPLNHSRWLTLAIRLLCIWTRGTYLPEMQDKLQQIIKFIVQVYAVSWFEIKLDNKFHNQQLYIFNMIKRIKEQSEEIKTIALKNLQHNAFALLPENLLYSMMKSDEYKVREAATRKILSIRNMTVHTTRLNKITAINTDAYHWSDLVDLSQTGICEPALTEHILSQHLQESLLNGTKFELPVLPSHTQSVERAVKITSEACHTVYGIEARHKHIIAKKLSRQKRPNFSSKGSYCRKYDDVVI</sequence>
<proteinExistence type="predicted"/>
<dbReference type="PANTHER" id="PTHR46409">
    <property type="entry name" value="HTH PSQ-TYPE DOMAIN-CONTAINING PROTEIN"/>
    <property type="match status" value="1"/>
</dbReference>
<dbReference type="Proteomes" id="UP001652625">
    <property type="component" value="Chromosome 08"/>
</dbReference>
<reference evidence="2" key="1">
    <citation type="submission" date="2025-08" db="UniProtKB">
        <authorList>
            <consortium name="RefSeq"/>
        </authorList>
    </citation>
    <scope>IDENTIFICATION</scope>
</reference>
<gene>
    <name evidence="2" type="primary">LOC124817150</name>
</gene>
<organism evidence="1 2">
    <name type="scientific">Hydra vulgaris</name>
    <name type="common">Hydra</name>
    <name type="synonym">Hydra attenuata</name>
    <dbReference type="NCBI Taxonomy" id="6087"/>
    <lineage>
        <taxon>Eukaryota</taxon>
        <taxon>Metazoa</taxon>
        <taxon>Cnidaria</taxon>
        <taxon>Hydrozoa</taxon>
        <taxon>Hydroidolina</taxon>
        <taxon>Anthoathecata</taxon>
        <taxon>Aplanulata</taxon>
        <taxon>Hydridae</taxon>
        <taxon>Hydra</taxon>
    </lineage>
</organism>
<evidence type="ECO:0000313" key="2">
    <source>
        <dbReference type="RefSeq" id="XP_065660253.1"/>
    </source>
</evidence>
<evidence type="ECO:0000313" key="1">
    <source>
        <dbReference type="Proteomes" id="UP001652625"/>
    </source>
</evidence>
<dbReference type="RefSeq" id="XP_065660253.1">
    <property type="nucleotide sequence ID" value="XM_065804181.1"/>
</dbReference>
<dbReference type="GeneID" id="124817150"/>
<accession>A0ABM4CEY9</accession>
<dbReference type="PANTHER" id="PTHR46409:SF1">
    <property type="entry name" value="HTH PSQ-TYPE DOMAIN-CONTAINING PROTEIN"/>
    <property type="match status" value="1"/>
</dbReference>
<name>A0ABM4CEY9_HYDVU</name>